<dbReference type="RefSeq" id="XP_019630631.1">
    <property type="nucleotide sequence ID" value="XM_019775072.1"/>
</dbReference>
<reference evidence="3" key="1">
    <citation type="submission" date="2025-08" db="UniProtKB">
        <authorList>
            <consortium name="RefSeq"/>
        </authorList>
    </citation>
    <scope>IDENTIFICATION</scope>
    <source>
        <tissue evidence="3">Gonad</tissue>
    </source>
</reference>
<proteinExistence type="predicted"/>
<keyword evidence="2" id="KW-1185">Reference proteome</keyword>
<dbReference type="PANTHER" id="PTHR31751:SF7">
    <property type="entry name" value="THAP-TYPE DOMAIN-CONTAINING PROTEIN"/>
    <property type="match status" value="1"/>
</dbReference>
<evidence type="ECO:0000313" key="3">
    <source>
        <dbReference type="RefSeq" id="XP_019630631.1"/>
    </source>
</evidence>
<sequence>MLSSSILLSGNNYSKVSLMSSFMNLGCVCETTFLRVQRQYCVPVIETFWQRKLQALVREMKRRDKVVLLGDGRMDSPGHNAQYCTYTVLDGNTRAIVAVEVVDKRQTDRKSSIMEKRGFEKAMDKLLEARVPIEEVCTDAHPQIGALMNADKGKYGVKGIFHSLDVWHGAKNLMKKLIAAGQEKSCTDLKQWTRDIINHFWWCCNKASTFGEFIVLWKGVLHHVCDVHTWAMGQCDHNPISADTPRTKTWLVSGSPAHKKLATIILNPRWLKTTHKYLRFRTTSDLESFQNHILMYASKRYAFSPPVYEARCQLAALDYNEHKDRAVWKAKDGHIKYKRRFQKKSERWSIYVPREPKKYLYIKDLQAEIVDKRADSGRGMSTTQPMSETDPRRLGTLAKIPPVPTNVLVEQHRSRTDLPTQGSLTA</sequence>
<dbReference type="OrthoDB" id="10021186at2759"/>
<dbReference type="GeneID" id="109474713"/>
<dbReference type="Proteomes" id="UP000515135">
    <property type="component" value="Unplaced"/>
</dbReference>
<accession>A0A6P4ZLY2</accession>
<feature type="region of interest" description="Disordered" evidence="1">
    <location>
        <begin position="374"/>
        <end position="398"/>
    </location>
</feature>
<evidence type="ECO:0000256" key="1">
    <source>
        <dbReference type="SAM" id="MobiDB-lite"/>
    </source>
</evidence>
<protein>
    <submittedName>
        <fullName evidence="3">Uncharacterized protein LOC109474713</fullName>
    </submittedName>
</protein>
<organism evidence="2 3">
    <name type="scientific">Branchiostoma belcheri</name>
    <name type="common">Amphioxus</name>
    <dbReference type="NCBI Taxonomy" id="7741"/>
    <lineage>
        <taxon>Eukaryota</taxon>
        <taxon>Metazoa</taxon>
        <taxon>Chordata</taxon>
        <taxon>Cephalochordata</taxon>
        <taxon>Leptocardii</taxon>
        <taxon>Amphioxiformes</taxon>
        <taxon>Branchiostomatidae</taxon>
        <taxon>Branchiostoma</taxon>
    </lineage>
</organism>
<dbReference type="KEGG" id="bbel:109474713"/>
<gene>
    <name evidence="3" type="primary">LOC109474713</name>
</gene>
<name>A0A6P4ZLY2_BRABE</name>
<dbReference type="PANTHER" id="PTHR31751">
    <property type="entry name" value="SI:CH211-108C17.2-RELATED-RELATED"/>
    <property type="match status" value="1"/>
</dbReference>
<dbReference type="AlphaFoldDB" id="A0A6P4ZLY2"/>
<evidence type="ECO:0000313" key="2">
    <source>
        <dbReference type="Proteomes" id="UP000515135"/>
    </source>
</evidence>